<dbReference type="PANTHER" id="PTHR43060">
    <property type="entry name" value="3-HYDROXYISOBUTYRATE DEHYDROGENASE-LIKE 1, MITOCHONDRIAL-RELATED"/>
    <property type="match status" value="1"/>
</dbReference>
<dbReference type="STRING" id="298654.FraEuI1c_1457"/>
<reference evidence="7 8" key="1">
    <citation type="submission" date="2010-10" db="EMBL/GenBank/DDBJ databases">
        <title>Complete sequence of Frankia sp. EuI1c.</title>
        <authorList>
            <consortium name="US DOE Joint Genome Institute"/>
            <person name="Lucas S."/>
            <person name="Copeland A."/>
            <person name="Lapidus A."/>
            <person name="Cheng J.-F."/>
            <person name="Bruce D."/>
            <person name="Goodwin L."/>
            <person name="Pitluck S."/>
            <person name="Chertkov O."/>
            <person name="Detter J.C."/>
            <person name="Han C."/>
            <person name="Tapia R."/>
            <person name="Land M."/>
            <person name="Hauser L."/>
            <person name="Jeffries C."/>
            <person name="Kyrpides N."/>
            <person name="Ivanova N."/>
            <person name="Mikhailova N."/>
            <person name="Beauchemin N."/>
            <person name="Sen A."/>
            <person name="Sur S.A."/>
            <person name="Gtari M."/>
            <person name="Wall L."/>
            <person name="Tisa L."/>
            <person name="Woyke T."/>
        </authorList>
    </citation>
    <scope>NUCLEOTIDE SEQUENCE [LARGE SCALE GENOMIC DNA]</scope>
    <source>
        <strain evidence="8">DSM 45817 / CECT 9037 / EuI1c</strain>
    </source>
</reference>
<dbReference type="Pfam" id="PF03446">
    <property type="entry name" value="NAD_binding_2"/>
    <property type="match status" value="1"/>
</dbReference>
<dbReference type="Proteomes" id="UP000002484">
    <property type="component" value="Chromosome"/>
</dbReference>
<keyword evidence="2" id="KW-0560">Oxidoreductase</keyword>
<dbReference type="InterPro" id="IPR015815">
    <property type="entry name" value="HIBADH-related"/>
</dbReference>
<dbReference type="InterPro" id="IPR013328">
    <property type="entry name" value="6PGD_dom2"/>
</dbReference>
<dbReference type="Gene3D" id="1.10.1040.10">
    <property type="entry name" value="N-(1-d-carboxylethyl)-l-norvaline Dehydrogenase, domain 2"/>
    <property type="match status" value="1"/>
</dbReference>
<comment type="similarity">
    <text evidence="1">Belongs to the HIBADH-related family.</text>
</comment>
<dbReference type="KEGG" id="fri:FraEuI1c_1457"/>
<protein>
    <submittedName>
        <fullName evidence="7">6-phosphogluconate dehydrogenase NAD-binding protein</fullName>
    </submittedName>
</protein>
<dbReference type="InterPro" id="IPR036291">
    <property type="entry name" value="NAD(P)-bd_dom_sf"/>
</dbReference>
<evidence type="ECO:0000256" key="4">
    <source>
        <dbReference type="PIRSR" id="PIRSR000103-1"/>
    </source>
</evidence>
<dbReference type="PROSITE" id="PS00895">
    <property type="entry name" value="3_HYDROXYISOBUT_DH"/>
    <property type="match status" value="1"/>
</dbReference>
<dbReference type="InterPro" id="IPR002204">
    <property type="entry name" value="3-OH-isobutyrate_DH-rel_CS"/>
</dbReference>
<proteinExistence type="inferred from homology"/>
<dbReference type="SUPFAM" id="SSF48179">
    <property type="entry name" value="6-phosphogluconate dehydrogenase C-terminal domain-like"/>
    <property type="match status" value="1"/>
</dbReference>
<evidence type="ECO:0000256" key="3">
    <source>
        <dbReference type="ARBA" id="ARBA00023027"/>
    </source>
</evidence>
<dbReference type="PANTHER" id="PTHR43060:SF15">
    <property type="entry name" value="3-HYDROXYISOBUTYRATE DEHYDROGENASE-LIKE 1, MITOCHONDRIAL-RELATED"/>
    <property type="match status" value="1"/>
</dbReference>
<dbReference type="eggNOG" id="COG2084">
    <property type="taxonomic scope" value="Bacteria"/>
</dbReference>
<feature type="active site" evidence="4">
    <location>
        <position position="177"/>
    </location>
</feature>
<keyword evidence="3" id="KW-0520">NAD</keyword>
<accession>E3J694</accession>
<feature type="domain" description="6-phosphogluconate dehydrogenase NADP-binding" evidence="5">
    <location>
        <begin position="11"/>
        <end position="168"/>
    </location>
</feature>
<dbReference type="AlphaFoldDB" id="E3J694"/>
<gene>
    <name evidence="7" type="ordered locus">FraEuI1c_1457</name>
</gene>
<dbReference type="InterPro" id="IPR006115">
    <property type="entry name" value="6PGDH_NADP-bd"/>
</dbReference>
<dbReference type="InParanoid" id="E3J694"/>
<evidence type="ECO:0000313" key="7">
    <source>
        <dbReference type="EMBL" id="ADP79521.1"/>
    </source>
</evidence>
<dbReference type="Gene3D" id="3.40.50.720">
    <property type="entry name" value="NAD(P)-binding Rossmann-like Domain"/>
    <property type="match status" value="1"/>
</dbReference>
<name>E3J694_PSEI1</name>
<dbReference type="GO" id="GO:0050661">
    <property type="term" value="F:NADP binding"/>
    <property type="evidence" value="ECO:0007669"/>
    <property type="project" value="InterPro"/>
</dbReference>
<evidence type="ECO:0000313" key="8">
    <source>
        <dbReference type="Proteomes" id="UP000002484"/>
    </source>
</evidence>
<keyword evidence="8" id="KW-1185">Reference proteome</keyword>
<evidence type="ECO:0000259" key="6">
    <source>
        <dbReference type="Pfam" id="PF14833"/>
    </source>
</evidence>
<dbReference type="Pfam" id="PF14833">
    <property type="entry name" value="NAD_binding_11"/>
    <property type="match status" value="1"/>
</dbReference>
<dbReference type="PIRSF" id="PIRSF000103">
    <property type="entry name" value="HIBADH"/>
    <property type="match status" value="1"/>
</dbReference>
<dbReference type="GO" id="GO:0051287">
    <property type="term" value="F:NAD binding"/>
    <property type="evidence" value="ECO:0007669"/>
    <property type="project" value="InterPro"/>
</dbReference>
<sequence length="283" mass="28784">MSGANEEGGLRVGYIGLGSQGGPMARRIIDAGFPTTLWARRPEAQQAFAGTPARFAASRVALGAASDVLGVCVVGDADVDEVLRGPAGALAGMAPGGIVVVHSTTRPDTCRRLQEDHPHLHVLDAPVSGGGRAAAERALLVMVGGEAEILERCRLVLAAFADPIVHLGPLGSAQEAKVFNNALFTAQLALAAEVHSAAQRRGLDPAAMATVLRRGSGHSFAADVVARNGFHLAPLAGSAGGLLAKDVGILADLLAPAGSPLIDMAETALAAMGLARTTREDHA</sequence>
<dbReference type="SUPFAM" id="SSF51735">
    <property type="entry name" value="NAD(P)-binding Rossmann-fold domains"/>
    <property type="match status" value="1"/>
</dbReference>
<organism evidence="7 8">
    <name type="scientific">Pseudofrankia inefficax (strain DSM 45817 / CECT 9037 / DDB 130130 / EuI1c)</name>
    <name type="common">Frankia inefficax</name>
    <dbReference type="NCBI Taxonomy" id="298654"/>
    <lineage>
        <taxon>Bacteria</taxon>
        <taxon>Bacillati</taxon>
        <taxon>Actinomycetota</taxon>
        <taxon>Actinomycetes</taxon>
        <taxon>Frankiales</taxon>
        <taxon>Frankiaceae</taxon>
        <taxon>Pseudofrankia</taxon>
    </lineage>
</organism>
<evidence type="ECO:0000256" key="1">
    <source>
        <dbReference type="ARBA" id="ARBA00009080"/>
    </source>
</evidence>
<dbReference type="InterPro" id="IPR008927">
    <property type="entry name" value="6-PGluconate_DH-like_C_sf"/>
</dbReference>
<dbReference type="HOGENOM" id="CLU_035117_1_3_11"/>
<feature type="domain" description="3-hydroxyisobutyrate dehydrogenase-like NAD-binding" evidence="6">
    <location>
        <begin position="171"/>
        <end position="282"/>
    </location>
</feature>
<dbReference type="GO" id="GO:0016491">
    <property type="term" value="F:oxidoreductase activity"/>
    <property type="evidence" value="ECO:0007669"/>
    <property type="project" value="UniProtKB-KW"/>
</dbReference>
<dbReference type="InterPro" id="IPR029154">
    <property type="entry name" value="HIBADH-like_NADP-bd"/>
</dbReference>
<dbReference type="GO" id="GO:0016054">
    <property type="term" value="P:organic acid catabolic process"/>
    <property type="evidence" value="ECO:0007669"/>
    <property type="project" value="UniProtKB-ARBA"/>
</dbReference>
<evidence type="ECO:0000259" key="5">
    <source>
        <dbReference type="Pfam" id="PF03446"/>
    </source>
</evidence>
<dbReference type="EMBL" id="CP002299">
    <property type="protein sequence ID" value="ADP79521.1"/>
    <property type="molecule type" value="Genomic_DNA"/>
</dbReference>
<evidence type="ECO:0000256" key="2">
    <source>
        <dbReference type="ARBA" id="ARBA00023002"/>
    </source>
</evidence>